<dbReference type="EMBL" id="JADOUA010000001">
    <property type="protein sequence ID" value="MBG6089572.1"/>
    <property type="molecule type" value="Genomic_DNA"/>
</dbReference>
<name>A0A931DHT3_9ACTN</name>
<evidence type="ECO:0000313" key="2">
    <source>
        <dbReference type="Proteomes" id="UP000614047"/>
    </source>
</evidence>
<proteinExistence type="predicted"/>
<comment type="caution">
    <text evidence="1">The sequence shown here is derived from an EMBL/GenBank/DDBJ whole genome shotgun (WGS) entry which is preliminary data.</text>
</comment>
<dbReference type="RefSeq" id="WP_197016848.1">
    <property type="nucleotide sequence ID" value="NZ_BAABES010000004.1"/>
</dbReference>
<dbReference type="Proteomes" id="UP000614047">
    <property type="component" value="Unassembled WGS sequence"/>
</dbReference>
<accession>A0A931DHT3</accession>
<sequence length="99" mass="11394">MKWWRRKPARPVDTDPELARIRQELVWKFGEEIAYAIRLTAKDATPVGHPTWDPLPAGEALQHIDGLLSERFSLRTPIKVEVQLAKNGGWIVCMMDDRC</sequence>
<protein>
    <submittedName>
        <fullName evidence="1">Uncharacterized protein</fullName>
    </submittedName>
</protein>
<evidence type="ECO:0000313" key="1">
    <source>
        <dbReference type="EMBL" id="MBG6089572.1"/>
    </source>
</evidence>
<gene>
    <name evidence="1" type="ORF">IW256_003685</name>
</gene>
<organism evidence="1 2">
    <name type="scientific">Actinomadura viridis</name>
    <dbReference type="NCBI Taxonomy" id="58110"/>
    <lineage>
        <taxon>Bacteria</taxon>
        <taxon>Bacillati</taxon>
        <taxon>Actinomycetota</taxon>
        <taxon>Actinomycetes</taxon>
        <taxon>Streptosporangiales</taxon>
        <taxon>Thermomonosporaceae</taxon>
        <taxon>Actinomadura</taxon>
    </lineage>
</organism>
<reference evidence="1" key="1">
    <citation type="submission" date="2020-11" db="EMBL/GenBank/DDBJ databases">
        <title>Sequencing the genomes of 1000 actinobacteria strains.</title>
        <authorList>
            <person name="Klenk H.-P."/>
        </authorList>
    </citation>
    <scope>NUCLEOTIDE SEQUENCE</scope>
    <source>
        <strain evidence="1">DSM 43175</strain>
    </source>
</reference>
<keyword evidence="2" id="KW-1185">Reference proteome</keyword>
<dbReference type="AlphaFoldDB" id="A0A931DHT3"/>